<evidence type="ECO:0000259" key="8">
    <source>
        <dbReference type="Pfam" id="PF18955"/>
    </source>
</evidence>
<dbReference type="Pfam" id="PF10035">
    <property type="entry name" value="DUF2179"/>
    <property type="match status" value="1"/>
</dbReference>
<dbReference type="InterPro" id="IPR019264">
    <property type="entry name" value="DUF2179"/>
</dbReference>
<feature type="transmembrane region" description="Helical" evidence="6">
    <location>
        <begin position="44"/>
        <end position="61"/>
    </location>
</feature>
<dbReference type="GO" id="GO:0005886">
    <property type="term" value="C:plasma membrane"/>
    <property type="evidence" value="ECO:0007669"/>
    <property type="project" value="UniProtKB-SubCell"/>
</dbReference>
<dbReference type="EMBL" id="VSSQ01022929">
    <property type="protein sequence ID" value="MPM69530.1"/>
    <property type="molecule type" value="Genomic_DNA"/>
</dbReference>
<name>A0A645BVQ8_9ZZZZ</name>
<dbReference type="NCBIfam" id="NF003191">
    <property type="entry name" value="PRK04164.1-2"/>
    <property type="match status" value="1"/>
</dbReference>
<keyword evidence="2" id="KW-1003">Cell membrane</keyword>
<dbReference type="AlphaFoldDB" id="A0A645BVQ8"/>
<comment type="caution">
    <text evidence="9">The sequence shown here is derived from an EMBL/GenBank/DDBJ whole genome shotgun (WGS) entry which is preliminary data.</text>
</comment>
<gene>
    <name evidence="9" type="ORF">SDC9_116475</name>
</gene>
<dbReference type="InterPro" id="IPR022930">
    <property type="entry name" value="UPF0316"/>
</dbReference>
<proteinExistence type="inferred from homology"/>
<keyword evidence="3 6" id="KW-0812">Transmembrane</keyword>
<feature type="domain" description="DUF2179" evidence="7">
    <location>
        <begin position="118"/>
        <end position="166"/>
    </location>
</feature>
<evidence type="ECO:0008006" key="10">
    <source>
        <dbReference type="Google" id="ProtNLM"/>
    </source>
</evidence>
<organism evidence="9">
    <name type="scientific">bioreactor metagenome</name>
    <dbReference type="NCBI Taxonomy" id="1076179"/>
    <lineage>
        <taxon>unclassified sequences</taxon>
        <taxon>metagenomes</taxon>
        <taxon>ecological metagenomes</taxon>
    </lineage>
</organism>
<evidence type="ECO:0000256" key="3">
    <source>
        <dbReference type="ARBA" id="ARBA00022692"/>
    </source>
</evidence>
<dbReference type="PANTHER" id="PTHR40060">
    <property type="entry name" value="UPF0316 PROTEIN YEBE"/>
    <property type="match status" value="1"/>
</dbReference>
<dbReference type="Pfam" id="PF18955">
    <property type="entry name" value="DUF5698"/>
    <property type="match status" value="1"/>
</dbReference>
<evidence type="ECO:0000256" key="2">
    <source>
        <dbReference type="ARBA" id="ARBA00022475"/>
    </source>
</evidence>
<comment type="subcellular location">
    <subcellularLocation>
        <location evidence="1">Cell membrane</location>
        <topology evidence="1">Multi-pass membrane protein</topology>
    </subcellularLocation>
</comment>
<dbReference type="CDD" id="cd16381">
    <property type="entry name" value="YitT_C_like_1"/>
    <property type="match status" value="1"/>
</dbReference>
<sequence>MFSFLDQAPWLLPFIIFFGRIIDVSLGTLRIIFVSKGEKYKAPIIGFFEVLIWIVVISEIFSRANDFVAYLSYAGGYATGNFVGILIEQKIAFGITLCRAYTRKSGQGLLAVLSSNGYGATMIRASGALGEIDVIETVVERKNMKKVEKIFKEYDSDIFFVAEDVRAKRKGIFPKTESIFSRWRMGK</sequence>
<accession>A0A645BVQ8</accession>
<keyword evidence="5 6" id="KW-0472">Membrane</keyword>
<feature type="domain" description="DUF5698" evidence="8">
    <location>
        <begin position="28"/>
        <end position="85"/>
    </location>
</feature>
<evidence type="ECO:0000256" key="4">
    <source>
        <dbReference type="ARBA" id="ARBA00022989"/>
    </source>
</evidence>
<feature type="transmembrane region" description="Helical" evidence="6">
    <location>
        <begin position="67"/>
        <end position="87"/>
    </location>
</feature>
<protein>
    <recommendedName>
        <fullName evidence="10">DUF5698 domain-containing protein</fullName>
    </recommendedName>
</protein>
<evidence type="ECO:0000259" key="7">
    <source>
        <dbReference type="Pfam" id="PF10035"/>
    </source>
</evidence>
<evidence type="ECO:0000256" key="5">
    <source>
        <dbReference type="ARBA" id="ARBA00023136"/>
    </source>
</evidence>
<dbReference type="HAMAP" id="MF_01515">
    <property type="entry name" value="UPF0316"/>
    <property type="match status" value="1"/>
</dbReference>
<dbReference type="InterPro" id="IPR044035">
    <property type="entry name" value="DUF5698"/>
</dbReference>
<evidence type="ECO:0000256" key="6">
    <source>
        <dbReference type="SAM" id="Phobius"/>
    </source>
</evidence>
<evidence type="ECO:0000256" key="1">
    <source>
        <dbReference type="ARBA" id="ARBA00004651"/>
    </source>
</evidence>
<reference evidence="9" key="1">
    <citation type="submission" date="2019-08" db="EMBL/GenBank/DDBJ databases">
        <authorList>
            <person name="Kucharzyk K."/>
            <person name="Murdoch R.W."/>
            <person name="Higgins S."/>
            <person name="Loffler F."/>
        </authorList>
    </citation>
    <scope>NUCLEOTIDE SEQUENCE</scope>
</reference>
<dbReference type="PANTHER" id="PTHR40060:SF1">
    <property type="entry name" value="UPF0316 PROTEIN YEBE"/>
    <property type="match status" value="1"/>
</dbReference>
<feature type="transmembrane region" description="Helical" evidence="6">
    <location>
        <begin position="12"/>
        <end position="32"/>
    </location>
</feature>
<evidence type="ECO:0000313" key="9">
    <source>
        <dbReference type="EMBL" id="MPM69530.1"/>
    </source>
</evidence>
<keyword evidence="4 6" id="KW-1133">Transmembrane helix</keyword>